<dbReference type="Proteomes" id="UP000287188">
    <property type="component" value="Unassembled WGS sequence"/>
</dbReference>
<sequence>MITQTLKRWLNQLFAWWPWKGATTTNQVQPTSRVSWSPAPEATWYANAHEIESATPQVGNASIALEQDMDATHQDTRPAEHDQTADPPSQTQSTTISNNVFLNRPPILSTKKPVDTVTLSAQKNNHDSTDAESHLLFLHYLVQQGIFNEGFKEEQIPEQYRGK</sequence>
<keyword evidence="3" id="KW-1185">Reference proteome</keyword>
<feature type="compositionally biased region" description="Basic and acidic residues" evidence="1">
    <location>
        <begin position="71"/>
        <end position="84"/>
    </location>
</feature>
<evidence type="ECO:0000313" key="3">
    <source>
        <dbReference type="Proteomes" id="UP000287188"/>
    </source>
</evidence>
<comment type="caution">
    <text evidence="2">The sequence shown here is derived from an EMBL/GenBank/DDBJ whole genome shotgun (WGS) entry which is preliminary data.</text>
</comment>
<organism evidence="2 3">
    <name type="scientific">Dictyobacter kobayashii</name>
    <dbReference type="NCBI Taxonomy" id="2014872"/>
    <lineage>
        <taxon>Bacteria</taxon>
        <taxon>Bacillati</taxon>
        <taxon>Chloroflexota</taxon>
        <taxon>Ktedonobacteria</taxon>
        <taxon>Ktedonobacterales</taxon>
        <taxon>Dictyobacteraceae</taxon>
        <taxon>Dictyobacter</taxon>
    </lineage>
</organism>
<reference evidence="3" key="1">
    <citation type="submission" date="2018-12" db="EMBL/GenBank/DDBJ databases">
        <title>Tengunoibacter tsumagoiensis gen. nov., sp. nov., Dictyobacter kobayashii sp. nov., D. alpinus sp. nov., and D. joshuensis sp. nov. and description of Dictyobacteraceae fam. nov. within the order Ktedonobacterales isolated from Tengu-no-mugimeshi.</title>
        <authorList>
            <person name="Wang C.M."/>
            <person name="Zheng Y."/>
            <person name="Sakai Y."/>
            <person name="Toyoda A."/>
            <person name="Minakuchi Y."/>
            <person name="Abe K."/>
            <person name="Yokota A."/>
            <person name="Yabe S."/>
        </authorList>
    </citation>
    <scope>NUCLEOTIDE SEQUENCE [LARGE SCALE GENOMIC DNA]</scope>
    <source>
        <strain evidence="3">Uno11</strain>
    </source>
</reference>
<name>A0A402AIU7_9CHLR</name>
<accession>A0A402AIU7</accession>
<dbReference type="OrthoDB" id="160858at2"/>
<dbReference type="AlphaFoldDB" id="A0A402AIU7"/>
<feature type="region of interest" description="Disordered" evidence="1">
    <location>
        <begin position="71"/>
        <end position="108"/>
    </location>
</feature>
<gene>
    <name evidence="2" type="ORF">KDK_27930</name>
</gene>
<dbReference type="RefSeq" id="WP_126550681.1">
    <property type="nucleotide sequence ID" value="NZ_BIFS01000001.1"/>
</dbReference>
<feature type="compositionally biased region" description="Polar residues" evidence="1">
    <location>
        <begin position="86"/>
        <end position="101"/>
    </location>
</feature>
<evidence type="ECO:0000256" key="1">
    <source>
        <dbReference type="SAM" id="MobiDB-lite"/>
    </source>
</evidence>
<dbReference type="EMBL" id="BIFS01000001">
    <property type="protein sequence ID" value="GCE18993.1"/>
    <property type="molecule type" value="Genomic_DNA"/>
</dbReference>
<protein>
    <submittedName>
        <fullName evidence="2">Uncharacterized protein</fullName>
    </submittedName>
</protein>
<proteinExistence type="predicted"/>
<evidence type="ECO:0000313" key="2">
    <source>
        <dbReference type="EMBL" id="GCE18993.1"/>
    </source>
</evidence>